<dbReference type="EMBL" id="CAJOBZ010000016">
    <property type="protein sequence ID" value="CAF4852527.1"/>
    <property type="molecule type" value="Genomic_DNA"/>
</dbReference>
<reference evidence="3" key="1">
    <citation type="submission" date="2021-02" db="EMBL/GenBank/DDBJ databases">
        <authorList>
            <person name="Steward A R."/>
        </authorList>
    </citation>
    <scope>NUCLEOTIDE SEQUENCE</scope>
</reference>
<feature type="signal peptide" evidence="2">
    <location>
        <begin position="1"/>
        <end position="26"/>
    </location>
</feature>
<proteinExistence type="predicted"/>
<keyword evidence="4" id="KW-1185">Reference proteome</keyword>
<evidence type="ECO:0000256" key="2">
    <source>
        <dbReference type="SAM" id="SignalP"/>
    </source>
</evidence>
<evidence type="ECO:0008006" key="5">
    <source>
        <dbReference type="Google" id="ProtNLM"/>
    </source>
</evidence>
<protein>
    <recommendedName>
        <fullName evidence="5">Secreted protein</fullName>
    </recommendedName>
</protein>
<dbReference type="AlphaFoldDB" id="A0A821S844"/>
<keyword evidence="2" id="KW-0732">Signal</keyword>
<feature type="chain" id="PRO_5033028137" description="Secreted protein" evidence="2">
    <location>
        <begin position="27"/>
        <end position="147"/>
    </location>
</feature>
<comment type="caution">
    <text evidence="3">The sequence shown here is derived from an EMBL/GenBank/DDBJ whole genome shotgun (WGS) entry which is preliminary data.</text>
</comment>
<evidence type="ECO:0000313" key="3">
    <source>
        <dbReference type="EMBL" id="CAF4852527.1"/>
    </source>
</evidence>
<name>A0A821S844_9NEOP</name>
<sequence>MVCCSFCSRMFLLVSPLVSSISLVQTSECIVSISHVSILSTDVNFPLSTRRPRLLSMCPVAPFRPFLRADECCVAACRPVPPPKEIPPGSRHVRPDEQQTSLGSSLGVTRRPRVVFHGPPKLINVCSLVFRIRHHDDVEVSRRLVCV</sequence>
<accession>A0A821S844</accession>
<evidence type="ECO:0000313" key="4">
    <source>
        <dbReference type="Proteomes" id="UP000663880"/>
    </source>
</evidence>
<evidence type="ECO:0000256" key="1">
    <source>
        <dbReference type="SAM" id="MobiDB-lite"/>
    </source>
</evidence>
<dbReference type="Proteomes" id="UP000663880">
    <property type="component" value="Unassembled WGS sequence"/>
</dbReference>
<organism evidence="3 4">
    <name type="scientific">Pieris macdunnoughi</name>
    <dbReference type="NCBI Taxonomy" id="345717"/>
    <lineage>
        <taxon>Eukaryota</taxon>
        <taxon>Metazoa</taxon>
        <taxon>Ecdysozoa</taxon>
        <taxon>Arthropoda</taxon>
        <taxon>Hexapoda</taxon>
        <taxon>Insecta</taxon>
        <taxon>Pterygota</taxon>
        <taxon>Neoptera</taxon>
        <taxon>Endopterygota</taxon>
        <taxon>Lepidoptera</taxon>
        <taxon>Glossata</taxon>
        <taxon>Ditrysia</taxon>
        <taxon>Papilionoidea</taxon>
        <taxon>Pieridae</taxon>
        <taxon>Pierinae</taxon>
        <taxon>Pieris</taxon>
    </lineage>
</organism>
<feature type="region of interest" description="Disordered" evidence="1">
    <location>
        <begin position="85"/>
        <end position="104"/>
    </location>
</feature>
<gene>
    <name evidence="3" type="ORF">PMACD_LOCUS7197</name>
</gene>